<dbReference type="STRING" id="406100.SAMN04488052_11297"/>
<keyword evidence="4" id="KW-1185">Reference proteome</keyword>
<dbReference type="AlphaFoldDB" id="A0A1H8VI26"/>
<accession>A0A1H8VI26</accession>
<evidence type="ECO:0000256" key="1">
    <source>
        <dbReference type="SAM" id="MobiDB-lite"/>
    </source>
</evidence>
<keyword evidence="2" id="KW-0472">Membrane</keyword>
<keyword evidence="2" id="KW-1133">Transmembrane helix</keyword>
<sequence>MTTDGTPEAGVTTYADTAFTGSRPDDLPPGQDLESMGYFDRKALGARLPLLGPQCREFMAAATNVFELDRLREGAGEKLEKDLAEREPHRCRMWASRADPLVLIASIGAAAGFFTLGPIAVSGIFLLTDGISKFALGEIRFQFTYLFLPLFSIWLLCRLLVHSGWFTLKRDTRFYRDTGMVSLWAGRKVGRVELPFAEFEAFASPVSTAVGTIRHRLGLIHRGTGYSVGYPGAQVELWETQVIWEAMQQFMDVSRPLPDIPEFDGTRHLDPITAEHDRKSGRPQRYWLDMERSHASTLHERARKAAAAYPWGRTREQALASGWRPSGVGEGDWRTGKSG</sequence>
<evidence type="ECO:0000313" key="3">
    <source>
        <dbReference type="EMBL" id="SEP15021.1"/>
    </source>
</evidence>
<dbReference type="OrthoDB" id="6160351at2"/>
<dbReference type="Proteomes" id="UP000199657">
    <property type="component" value="Unassembled WGS sequence"/>
</dbReference>
<keyword evidence="2" id="KW-0812">Transmembrane</keyword>
<proteinExistence type="predicted"/>
<feature type="transmembrane region" description="Helical" evidence="2">
    <location>
        <begin position="101"/>
        <end position="127"/>
    </location>
</feature>
<gene>
    <name evidence="3" type="ORF">SAMN04488052_11297</name>
</gene>
<reference evidence="3 4" key="1">
    <citation type="submission" date="2016-10" db="EMBL/GenBank/DDBJ databases">
        <authorList>
            <person name="de Groot N.N."/>
        </authorList>
    </citation>
    <scope>NUCLEOTIDE SEQUENCE [LARGE SCALE GENOMIC DNA]</scope>
    <source>
        <strain evidence="3 4">CGMCC 1.6291</strain>
    </source>
</reference>
<dbReference type="RefSeq" id="WP_091646126.1">
    <property type="nucleotide sequence ID" value="NZ_FOEG01000012.1"/>
</dbReference>
<dbReference type="EMBL" id="FOEG01000012">
    <property type="protein sequence ID" value="SEP15021.1"/>
    <property type="molecule type" value="Genomic_DNA"/>
</dbReference>
<evidence type="ECO:0000256" key="2">
    <source>
        <dbReference type="SAM" id="Phobius"/>
    </source>
</evidence>
<name>A0A1H8VI26_9GAMM</name>
<feature type="region of interest" description="Disordered" evidence="1">
    <location>
        <begin position="318"/>
        <end position="339"/>
    </location>
</feature>
<feature type="transmembrane region" description="Helical" evidence="2">
    <location>
        <begin position="139"/>
        <end position="161"/>
    </location>
</feature>
<protein>
    <submittedName>
        <fullName evidence="3">Uncharacterized protein</fullName>
    </submittedName>
</protein>
<evidence type="ECO:0000313" key="4">
    <source>
        <dbReference type="Proteomes" id="UP000199657"/>
    </source>
</evidence>
<organism evidence="3 4">
    <name type="scientific">Aquisalimonas asiatica</name>
    <dbReference type="NCBI Taxonomy" id="406100"/>
    <lineage>
        <taxon>Bacteria</taxon>
        <taxon>Pseudomonadati</taxon>
        <taxon>Pseudomonadota</taxon>
        <taxon>Gammaproteobacteria</taxon>
        <taxon>Chromatiales</taxon>
        <taxon>Ectothiorhodospiraceae</taxon>
        <taxon>Aquisalimonas</taxon>
    </lineage>
</organism>